<evidence type="ECO:0000313" key="3">
    <source>
        <dbReference type="EMBL" id="TXJ21620.1"/>
    </source>
</evidence>
<sequence length="176" mass="18979">MITIKKVLSLIAIAIMIAIVSVACKKKPTDAGNISASIESSQETPAPTTKPEENKSGSKSDIVGTWNGKYVQFWIDDAGNLNFDNVDTEGLWGNNAGYAGYTGKIADTFQYPYSITLSFTPPAKWNVEGEKTRTGKFVFTSPTSGYFTGGIVQKVVYGPYGWTTITPAEGSVTKQK</sequence>
<feature type="chain" id="PRO_5023126079" description="Lipoprotein" evidence="2">
    <location>
        <begin position="24"/>
        <end position="176"/>
    </location>
</feature>
<gene>
    <name evidence="3" type="ORF">EPJ79_11030</name>
</gene>
<accession>A0A5C8D8M2</accession>
<comment type="caution">
    <text evidence="3">The sequence shown here is derived from an EMBL/GenBank/DDBJ whole genome shotgun (WGS) entry which is preliminary data.</text>
</comment>
<dbReference type="Proteomes" id="UP000324638">
    <property type="component" value="Unassembled WGS sequence"/>
</dbReference>
<protein>
    <recommendedName>
        <fullName evidence="5">Lipoprotein</fullName>
    </recommendedName>
</protein>
<dbReference type="PROSITE" id="PS51257">
    <property type="entry name" value="PROKAR_LIPOPROTEIN"/>
    <property type="match status" value="1"/>
</dbReference>
<evidence type="ECO:0000256" key="2">
    <source>
        <dbReference type="SAM" id="SignalP"/>
    </source>
</evidence>
<feature type="region of interest" description="Disordered" evidence="1">
    <location>
        <begin position="33"/>
        <end position="61"/>
    </location>
</feature>
<evidence type="ECO:0008006" key="5">
    <source>
        <dbReference type="Google" id="ProtNLM"/>
    </source>
</evidence>
<evidence type="ECO:0000313" key="4">
    <source>
        <dbReference type="Proteomes" id="UP000324638"/>
    </source>
</evidence>
<proteinExistence type="predicted"/>
<keyword evidence="2" id="KW-0732">Signal</keyword>
<dbReference type="RefSeq" id="WP_147739528.1">
    <property type="nucleotide sequence ID" value="NZ_SAXU01000001.1"/>
</dbReference>
<dbReference type="EMBL" id="SAXU01000001">
    <property type="protein sequence ID" value="TXJ21620.1"/>
    <property type="molecule type" value="Genomic_DNA"/>
</dbReference>
<reference evidence="3 4" key="1">
    <citation type="journal article" date="1992" name="Lakartidningen">
        <title>[Penicillin V and not amoxicillin is the first choice preparation in acute otitis].</title>
        <authorList>
            <person name="Kamme C."/>
            <person name="Lundgren K."/>
            <person name="Prellner K."/>
        </authorList>
    </citation>
    <scope>NUCLEOTIDE SEQUENCE [LARGE SCALE GENOMIC DNA]</scope>
    <source>
        <strain evidence="3 4">513A</strain>
    </source>
</reference>
<dbReference type="AlphaFoldDB" id="A0A5C8D8M2"/>
<feature type="compositionally biased region" description="Polar residues" evidence="1">
    <location>
        <begin position="33"/>
        <end position="47"/>
    </location>
</feature>
<evidence type="ECO:0000256" key="1">
    <source>
        <dbReference type="SAM" id="MobiDB-lite"/>
    </source>
</evidence>
<organism evidence="3 4">
    <name type="scientific">Brachyspira aalborgi</name>
    <dbReference type="NCBI Taxonomy" id="29522"/>
    <lineage>
        <taxon>Bacteria</taxon>
        <taxon>Pseudomonadati</taxon>
        <taxon>Spirochaetota</taxon>
        <taxon>Spirochaetia</taxon>
        <taxon>Brachyspirales</taxon>
        <taxon>Brachyspiraceae</taxon>
        <taxon>Brachyspira</taxon>
    </lineage>
</organism>
<feature type="signal peptide" evidence="2">
    <location>
        <begin position="1"/>
        <end position="23"/>
    </location>
</feature>
<name>A0A5C8D8M2_9SPIR</name>